<dbReference type="InterPro" id="IPR010982">
    <property type="entry name" value="Lambda_DNA-bd_dom_sf"/>
</dbReference>
<name>A0A1J8PMP8_9COXI</name>
<dbReference type="STRING" id="1225476.A1D18_00170"/>
<dbReference type="Proteomes" id="UP000183924">
    <property type="component" value="Unassembled WGS sequence"/>
</dbReference>
<protein>
    <submittedName>
        <fullName evidence="1">Uncharacterized protein</fullName>
    </submittedName>
</protein>
<proteinExistence type="predicted"/>
<dbReference type="EMBL" id="LUKY01000022">
    <property type="protein sequence ID" value="OIZ96453.1"/>
    <property type="molecule type" value="Genomic_DNA"/>
</dbReference>
<comment type="caution">
    <text evidence="1">The sequence shown here is derived from an EMBL/GenBank/DDBJ whole genome shotgun (WGS) entry which is preliminary data.</text>
</comment>
<reference evidence="1 2" key="1">
    <citation type="submission" date="2016-03" db="EMBL/GenBank/DDBJ databases">
        <title>Comparative genomics of Rickettsiella.</title>
        <authorList>
            <person name="Chandler C."/>
            <person name="Wang Y."/>
        </authorList>
    </citation>
    <scope>NUCLEOTIDE SEQUENCE [LARGE SCALE GENOMIC DNA]</scope>
    <source>
        <strain evidence="1 2">RCFS May 2013</strain>
    </source>
</reference>
<gene>
    <name evidence="1" type="ORF">A1D18_00170</name>
</gene>
<dbReference type="AlphaFoldDB" id="A0A1J8PMP8"/>
<dbReference type="SUPFAM" id="SSF47413">
    <property type="entry name" value="lambda repressor-like DNA-binding domains"/>
    <property type="match status" value="1"/>
</dbReference>
<dbReference type="OrthoDB" id="5659956at2"/>
<organism evidence="1 2">
    <name type="scientific">Candidatus Rickettsiella isopodorum</name>
    <dbReference type="NCBI Taxonomy" id="1225476"/>
    <lineage>
        <taxon>Bacteria</taxon>
        <taxon>Pseudomonadati</taxon>
        <taxon>Pseudomonadota</taxon>
        <taxon>Gammaproteobacteria</taxon>
        <taxon>Legionellales</taxon>
        <taxon>Coxiellaceae</taxon>
        <taxon>Rickettsiella</taxon>
    </lineage>
</organism>
<evidence type="ECO:0000313" key="2">
    <source>
        <dbReference type="Proteomes" id="UP000183924"/>
    </source>
</evidence>
<dbReference type="RefSeq" id="WP_071661809.1">
    <property type="nucleotide sequence ID" value="NZ_LUKY01000022.1"/>
</dbReference>
<keyword evidence="2" id="KW-1185">Reference proteome</keyword>
<sequence length="308" mass="35948">MQEAMLDKAIYSLGSVKHMAKKLGIHREHIYAWIKGVSKIPLEYALQIEYLTGGEINWKDLVPFHIVQRLKHLTLQLPKFDLPPCELVYVAIERIKSEKYTLSISDEDKSIPLHKHRPICVDEENTLIFGEKIFYLYKYYTKKTIPAWRVSLSDLADGHYMSELFVKNFLISERVDIGMALEKFLGNRQGYRTDLAKLKNQVDLRKKRNISKKNDKKTRLVNKDAQVMQKKMTPLRQLIANRLGFGSHFTYQNAKKVKLYASTELISQVDQRKISISKAAKLSPVLSNQNKRLKRKLPQVKRKLMVYQ</sequence>
<dbReference type="Pfam" id="PF15943">
    <property type="entry name" value="YdaS_toxin"/>
    <property type="match status" value="1"/>
</dbReference>
<dbReference type="InterPro" id="IPR031856">
    <property type="entry name" value="YdaS_toxin-like"/>
</dbReference>
<dbReference type="Gene3D" id="1.10.260.40">
    <property type="entry name" value="lambda repressor-like DNA-binding domains"/>
    <property type="match status" value="1"/>
</dbReference>
<evidence type="ECO:0000313" key="1">
    <source>
        <dbReference type="EMBL" id="OIZ96453.1"/>
    </source>
</evidence>
<dbReference type="GO" id="GO:0003677">
    <property type="term" value="F:DNA binding"/>
    <property type="evidence" value="ECO:0007669"/>
    <property type="project" value="InterPro"/>
</dbReference>
<accession>A0A1J8PMP8</accession>